<dbReference type="Gene3D" id="3.30.450.20">
    <property type="entry name" value="PAS domain"/>
    <property type="match status" value="2"/>
</dbReference>
<dbReference type="SMART" id="SM00052">
    <property type="entry name" value="EAL"/>
    <property type="match status" value="1"/>
</dbReference>
<sequence length="531" mass="59431">MMAPIAADDIRTALDAGHLWPALQPLVHLRTGRIAGFEMLARWTCPQRGVVSPLEFIDVAERGGLLDTLLLKLLDTVAASLCHWPPELRLAVNLSPGQFLDTSLLDRLAAVMHTHGLPMSRLQLEITETVLVQDHERTLQTILAARQAGASLSLDDFGTGYSSLTRLQSYPFDEIKIDASFVRTMDQDPDNFRIVLAVAGLGQSLKMHVVAEGIETEHHAHLLKRMGCEFGQGFHLGRPASLAEAARLIGECGVWQRHSAGIDTSPFQRWHQLDSLYRSAPVGLCFLDPLLRVVSANAMMIDLLGGNAGSDLEGCPVTDLLDRSEHRPLLQMVAEVVDGAAPAPMEFFNSRTGRTSLLAFQLVRSDLGEMLGISGSAVDITARVCAERTVRDSEEHFHRAIDLSPNIPWAADAQGVIDYIGPTFEWLPELTTAERHQQWLARMPEEDRLRVRQEWLANIPTGRPFRTEFRVLWPDGQWRWMRSRASPHADGEGRIVRWYGVIVDISTERRLQYRINTLEEQIHRLRGTDQN</sequence>
<accession>A0A225SWB3</accession>
<evidence type="ECO:0000313" key="3">
    <source>
        <dbReference type="EMBL" id="OWY35204.1"/>
    </source>
</evidence>
<dbReference type="SMART" id="SM00086">
    <property type="entry name" value="PAC"/>
    <property type="match status" value="2"/>
</dbReference>
<dbReference type="InterPro" id="IPR013656">
    <property type="entry name" value="PAS_4"/>
</dbReference>
<dbReference type="PROSITE" id="PS50113">
    <property type="entry name" value="PAC"/>
    <property type="match status" value="1"/>
</dbReference>
<feature type="domain" description="EAL" evidence="2">
    <location>
        <begin position="3"/>
        <end position="253"/>
    </location>
</feature>
<gene>
    <name evidence="3" type="ORF">CEJ45_07955</name>
</gene>
<dbReference type="SMART" id="SM00091">
    <property type="entry name" value="PAS"/>
    <property type="match status" value="2"/>
</dbReference>
<protein>
    <submittedName>
        <fullName evidence="3">Diguanylate cyclase</fullName>
    </submittedName>
</protein>
<keyword evidence="4" id="KW-1185">Reference proteome</keyword>
<dbReference type="CDD" id="cd00130">
    <property type="entry name" value="PAS"/>
    <property type="match status" value="2"/>
</dbReference>
<dbReference type="EMBL" id="NJGV01000006">
    <property type="protein sequence ID" value="OWY35204.1"/>
    <property type="molecule type" value="Genomic_DNA"/>
</dbReference>
<comment type="caution">
    <text evidence="3">The sequence shown here is derived from an EMBL/GenBank/DDBJ whole genome shotgun (WGS) entry which is preliminary data.</text>
</comment>
<dbReference type="NCBIfam" id="TIGR00229">
    <property type="entry name" value="sensory_box"/>
    <property type="match status" value="1"/>
</dbReference>
<dbReference type="InterPro" id="IPR035965">
    <property type="entry name" value="PAS-like_dom_sf"/>
</dbReference>
<proteinExistence type="predicted"/>
<dbReference type="InterPro" id="IPR001610">
    <property type="entry name" value="PAC"/>
</dbReference>
<dbReference type="Pfam" id="PF08447">
    <property type="entry name" value="PAS_3"/>
    <property type="match status" value="1"/>
</dbReference>
<dbReference type="SUPFAM" id="SSF141868">
    <property type="entry name" value="EAL domain-like"/>
    <property type="match status" value="1"/>
</dbReference>
<name>A0A225SWB3_9BURK</name>
<dbReference type="RefSeq" id="WP_088754628.1">
    <property type="nucleotide sequence ID" value="NZ_NJGV01000006.1"/>
</dbReference>
<dbReference type="CDD" id="cd01948">
    <property type="entry name" value="EAL"/>
    <property type="match status" value="1"/>
</dbReference>
<dbReference type="Pfam" id="PF00563">
    <property type="entry name" value="EAL"/>
    <property type="match status" value="1"/>
</dbReference>
<dbReference type="InterPro" id="IPR001633">
    <property type="entry name" value="EAL_dom"/>
</dbReference>
<reference evidence="3 4" key="1">
    <citation type="journal article" date="2010" name="Int. J. Syst. Evol. Microbiol.">
        <title>Reclassification of Herbaspirillum putei as a later heterotypic synonym of Herbaspirillum huttiense, with the description of H. huttiense subsp. huttiense subsp. nov. and H. huttiense subsp. putei subsp. nov., comb. nov., and description of Herbaspirillum aquaticum sp. nov.</title>
        <authorList>
            <person name="Dobritsa A.P."/>
            <person name="Reddy M.C."/>
            <person name="Samadpour M."/>
        </authorList>
    </citation>
    <scope>NUCLEOTIDE SEQUENCE [LARGE SCALE GENOMIC DNA]</scope>
    <source>
        <strain evidence="3 4">IEH 4430</strain>
    </source>
</reference>
<dbReference type="Proteomes" id="UP000214747">
    <property type="component" value="Unassembled WGS sequence"/>
</dbReference>
<dbReference type="InterPro" id="IPR052155">
    <property type="entry name" value="Biofilm_reg_signaling"/>
</dbReference>
<dbReference type="InterPro" id="IPR013655">
    <property type="entry name" value="PAS_fold_3"/>
</dbReference>
<evidence type="ECO:0000259" key="1">
    <source>
        <dbReference type="PROSITE" id="PS50113"/>
    </source>
</evidence>
<evidence type="ECO:0000259" key="2">
    <source>
        <dbReference type="PROSITE" id="PS50883"/>
    </source>
</evidence>
<dbReference type="InterPro" id="IPR000700">
    <property type="entry name" value="PAS-assoc_C"/>
</dbReference>
<dbReference type="PANTHER" id="PTHR44757">
    <property type="entry name" value="DIGUANYLATE CYCLASE DGCP"/>
    <property type="match status" value="1"/>
</dbReference>
<dbReference type="Gene3D" id="3.20.20.450">
    <property type="entry name" value="EAL domain"/>
    <property type="match status" value="1"/>
</dbReference>
<dbReference type="InterPro" id="IPR035919">
    <property type="entry name" value="EAL_sf"/>
</dbReference>
<dbReference type="AlphaFoldDB" id="A0A225SWB3"/>
<dbReference type="PROSITE" id="PS50883">
    <property type="entry name" value="EAL"/>
    <property type="match status" value="1"/>
</dbReference>
<dbReference type="PANTHER" id="PTHR44757:SF2">
    <property type="entry name" value="BIOFILM ARCHITECTURE MAINTENANCE PROTEIN MBAA"/>
    <property type="match status" value="1"/>
</dbReference>
<organism evidence="3 4">
    <name type="scientific">Herbaspirillum aquaticum</name>
    <dbReference type="NCBI Taxonomy" id="568783"/>
    <lineage>
        <taxon>Bacteria</taxon>
        <taxon>Pseudomonadati</taxon>
        <taxon>Pseudomonadota</taxon>
        <taxon>Betaproteobacteria</taxon>
        <taxon>Burkholderiales</taxon>
        <taxon>Oxalobacteraceae</taxon>
        <taxon>Herbaspirillum</taxon>
    </lineage>
</organism>
<dbReference type="Pfam" id="PF08448">
    <property type="entry name" value="PAS_4"/>
    <property type="match status" value="1"/>
</dbReference>
<dbReference type="InterPro" id="IPR000014">
    <property type="entry name" value="PAS"/>
</dbReference>
<dbReference type="SUPFAM" id="SSF55785">
    <property type="entry name" value="PYP-like sensor domain (PAS domain)"/>
    <property type="match status" value="2"/>
</dbReference>
<evidence type="ECO:0000313" key="4">
    <source>
        <dbReference type="Proteomes" id="UP000214747"/>
    </source>
</evidence>
<feature type="domain" description="PAC" evidence="1">
    <location>
        <begin position="465"/>
        <end position="517"/>
    </location>
</feature>